<gene>
    <name evidence="1" type="ORF">METZ01_LOCUS222646</name>
</gene>
<feature type="non-terminal residue" evidence="1">
    <location>
        <position position="506"/>
    </location>
</feature>
<dbReference type="AlphaFoldDB" id="A0A382G4K0"/>
<evidence type="ECO:0000313" key="1">
    <source>
        <dbReference type="EMBL" id="SVB69792.1"/>
    </source>
</evidence>
<protein>
    <submittedName>
        <fullName evidence="1">Uncharacterized protein</fullName>
    </submittedName>
</protein>
<organism evidence="1">
    <name type="scientific">marine metagenome</name>
    <dbReference type="NCBI Taxonomy" id="408172"/>
    <lineage>
        <taxon>unclassified sequences</taxon>
        <taxon>metagenomes</taxon>
        <taxon>ecological metagenomes</taxon>
    </lineage>
</organism>
<sequence length="506" mass="57082">HLKDSFEYASKEARIAIVICDQGIRNIIDVEMDPLIEGKEDRVGALEQFETEKFDITTIKGLERPVVIVIGGWMVSLEGEHSHIFSANQKFEGGANPPILEPGEIDRINRRMLIALSRATETSVILVPPTGCKREPTPPMFDRQRNSFVQLPYPKGFDELVEQNSFTGDLSVFTSGSLQQIPEALHESHRALLGLEEGIKFMRRAETGGELKKEQLFNRLRVMRLITSEIDSVNDATSPKPGEYLLTRLFLELDGVQSLHSSSLFHFLLYDLYDFEPNEPRIIGSFDKLKDKDRFEDSNNYALFSAIDDPTVVAWQNESNIGTLVELLRFANVQNSIFKAINSFGGKMELPKDLDGVSKQEIHSAEGKIRAELCRAVEQLTSAESNRYADIPRGIVEQLGTSPVKGSVENSIEKKAIQEVMTFFNTYCARTSRPRFKIDWSDTSSYKARETFHANLLGIWEVILDKIPASGKLPQPIEKILGSIELTTFHTFMDNQEKFLQDNAST</sequence>
<proteinExistence type="predicted"/>
<feature type="non-terminal residue" evidence="1">
    <location>
        <position position="1"/>
    </location>
</feature>
<accession>A0A382G4K0</accession>
<dbReference type="EMBL" id="UINC01053364">
    <property type="protein sequence ID" value="SVB69792.1"/>
    <property type="molecule type" value="Genomic_DNA"/>
</dbReference>
<name>A0A382G4K0_9ZZZZ</name>
<reference evidence="1" key="1">
    <citation type="submission" date="2018-05" db="EMBL/GenBank/DDBJ databases">
        <authorList>
            <person name="Lanie J.A."/>
            <person name="Ng W.-L."/>
            <person name="Kazmierczak K.M."/>
            <person name="Andrzejewski T.M."/>
            <person name="Davidsen T.M."/>
            <person name="Wayne K.J."/>
            <person name="Tettelin H."/>
            <person name="Glass J.I."/>
            <person name="Rusch D."/>
            <person name="Podicherti R."/>
            <person name="Tsui H.-C.T."/>
            <person name="Winkler M.E."/>
        </authorList>
    </citation>
    <scope>NUCLEOTIDE SEQUENCE</scope>
</reference>